<proteinExistence type="predicted"/>
<dbReference type="Gene3D" id="3.30.70.100">
    <property type="match status" value="1"/>
</dbReference>
<dbReference type="SUPFAM" id="SSF54909">
    <property type="entry name" value="Dimeric alpha+beta barrel"/>
    <property type="match status" value="1"/>
</dbReference>
<dbReference type="AlphaFoldDB" id="A0A0R1ZG70"/>
<sequence>MVCERKLENMMAQEISLTFGPLEELKKIIANHPDRQFKLFLETDSNAEYMLLDYSGKETIFHSGLNYTIEGVVGNQADAAGYVECRYVTLNEDEQKVFKSVFKSWNSIDKRPTGLSSSIMAHSMKDDFEFLLINVWEDENTFMVWDNDQSNQMNQFGHDGNATPVVKTYRPM</sequence>
<organism evidence="1 2">
    <name type="scientific">Ligilactobacillus araffinosus DSM 20653</name>
    <dbReference type="NCBI Taxonomy" id="1423820"/>
    <lineage>
        <taxon>Bacteria</taxon>
        <taxon>Bacillati</taxon>
        <taxon>Bacillota</taxon>
        <taxon>Bacilli</taxon>
        <taxon>Lactobacillales</taxon>
        <taxon>Lactobacillaceae</taxon>
        <taxon>Ligilactobacillus</taxon>
    </lineage>
</organism>
<accession>A0A0R1ZG70</accession>
<gene>
    <name evidence="1" type="ORF">FC64_GL000824</name>
</gene>
<evidence type="ECO:0000313" key="2">
    <source>
        <dbReference type="Proteomes" id="UP000051291"/>
    </source>
</evidence>
<keyword evidence="2" id="KW-1185">Reference proteome</keyword>
<dbReference type="Proteomes" id="UP000051291">
    <property type="component" value="Unassembled WGS sequence"/>
</dbReference>
<evidence type="ECO:0000313" key="1">
    <source>
        <dbReference type="EMBL" id="KRM53253.1"/>
    </source>
</evidence>
<name>A0A0R1ZG70_9LACO</name>
<comment type="caution">
    <text evidence="1">The sequence shown here is derived from an EMBL/GenBank/DDBJ whole genome shotgun (WGS) entry which is preliminary data.</text>
</comment>
<dbReference type="InterPro" id="IPR011008">
    <property type="entry name" value="Dimeric_a/b-barrel"/>
</dbReference>
<dbReference type="EMBL" id="AYYZ01000005">
    <property type="protein sequence ID" value="KRM53253.1"/>
    <property type="molecule type" value="Genomic_DNA"/>
</dbReference>
<reference evidence="1 2" key="1">
    <citation type="journal article" date="2015" name="Genome Announc.">
        <title>Expanding the biotechnology potential of lactobacilli through comparative genomics of 213 strains and associated genera.</title>
        <authorList>
            <person name="Sun Z."/>
            <person name="Harris H.M."/>
            <person name="McCann A."/>
            <person name="Guo C."/>
            <person name="Argimon S."/>
            <person name="Zhang W."/>
            <person name="Yang X."/>
            <person name="Jeffery I.B."/>
            <person name="Cooney J.C."/>
            <person name="Kagawa T.F."/>
            <person name="Liu W."/>
            <person name="Song Y."/>
            <person name="Salvetti E."/>
            <person name="Wrobel A."/>
            <person name="Rasinkangas P."/>
            <person name="Parkhill J."/>
            <person name="Rea M.C."/>
            <person name="O'Sullivan O."/>
            <person name="Ritari J."/>
            <person name="Douillard F.P."/>
            <person name="Paul Ross R."/>
            <person name="Yang R."/>
            <person name="Briner A.E."/>
            <person name="Felis G.E."/>
            <person name="de Vos W.M."/>
            <person name="Barrangou R."/>
            <person name="Klaenhammer T.R."/>
            <person name="Caufield P.W."/>
            <person name="Cui Y."/>
            <person name="Zhang H."/>
            <person name="O'Toole P.W."/>
        </authorList>
    </citation>
    <scope>NUCLEOTIDE SEQUENCE [LARGE SCALE GENOMIC DNA]</scope>
    <source>
        <strain evidence="1 2">DSM 20653</strain>
    </source>
</reference>
<evidence type="ECO:0008006" key="3">
    <source>
        <dbReference type="Google" id="ProtNLM"/>
    </source>
</evidence>
<dbReference type="PATRIC" id="fig|1423820.4.peg.841"/>
<dbReference type="STRING" id="1423820.FC64_GL000824"/>
<protein>
    <recommendedName>
        <fullName evidence="3">ABM domain-containing protein</fullName>
    </recommendedName>
</protein>